<dbReference type="AlphaFoldDB" id="A0A8S4DP19"/>
<comment type="caution">
    <text evidence="2">The sequence shown here is derived from an EMBL/GenBank/DDBJ whole genome shotgun (WGS) entry which is preliminary data.</text>
</comment>
<accession>A0A8S4DP19</accession>
<organism evidence="2 3">
    <name type="scientific">Plutella xylostella</name>
    <name type="common">Diamondback moth</name>
    <name type="synonym">Plutella maculipennis</name>
    <dbReference type="NCBI Taxonomy" id="51655"/>
    <lineage>
        <taxon>Eukaryota</taxon>
        <taxon>Metazoa</taxon>
        <taxon>Ecdysozoa</taxon>
        <taxon>Arthropoda</taxon>
        <taxon>Hexapoda</taxon>
        <taxon>Insecta</taxon>
        <taxon>Pterygota</taxon>
        <taxon>Neoptera</taxon>
        <taxon>Endopterygota</taxon>
        <taxon>Lepidoptera</taxon>
        <taxon>Glossata</taxon>
        <taxon>Ditrysia</taxon>
        <taxon>Yponomeutoidea</taxon>
        <taxon>Plutellidae</taxon>
        <taxon>Plutella</taxon>
    </lineage>
</organism>
<evidence type="ECO:0000313" key="2">
    <source>
        <dbReference type="EMBL" id="CAG9103822.1"/>
    </source>
</evidence>
<dbReference type="EMBL" id="CAJHNJ030000008">
    <property type="protein sequence ID" value="CAG9103822.1"/>
    <property type="molecule type" value="Genomic_DNA"/>
</dbReference>
<name>A0A8S4DP19_PLUXY</name>
<protein>
    <submittedName>
        <fullName evidence="2">(diamondback moth) hypothetical protein</fullName>
    </submittedName>
</protein>
<reference evidence="2" key="1">
    <citation type="submission" date="2020-11" db="EMBL/GenBank/DDBJ databases">
        <authorList>
            <person name="Whiteford S."/>
        </authorList>
    </citation>
    <scope>NUCLEOTIDE SEQUENCE</scope>
</reference>
<gene>
    <name evidence="2" type="ORF">PLXY2_LOCUS3252</name>
</gene>
<feature type="region of interest" description="Disordered" evidence="1">
    <location>
        <begin position="1"/>
        <end position="31"/>
    </location>
</feature>
<sequence>MGAPHRQGKKIYQDNRGQRTPHTGPRPKAWQ</sequence>
<proteinExistence type="predicted"/>
<evidence type="ECO:0000256" key="1">
    <source>
        <dbReference type="SAM" id="MobiDB-lite"/>
    </source>
</evidence>
<evidence type="ECO:0000313" key="3">
    <source>
        <dbReference type="Proteomes" id="UP000653454"/>
    </source>
</evidence>
<keyword evidence="3" id="KW-1185">Reference proteome</keyword>
<dbReference type="Proteomes" id="UP000653454">
    <property type="component" value="Unassembled WGS sequence"/>
</dbReference>